<proteinExistence type="predicted"/>
<protein>
    <submittedName>
        <fullName evidence="1">Uncharacterized protein</fullName>
    </submittedName>
</protein>
<evidence type="ECO:0000313" key="1">
    <source>
        <dbReference type="EMBL" id="KAH8001613.1"/>
    </source>
</evidence>
<evidence type="ECO:0000313" key="2">
    <source>
        <dbReference type="Proteomes" id="UP000827872"/>
    </source>
</evidence>
<reference evidence="1" key="1">
    <citation type="submission" date="2021-08" db="EMBL/GenBank/DDBJ databases">
        <title>The first chromosome-level gecko genome reveals the dynamic sex chromosomes of Neotropical dwarf geckos (Sphaerodactylidae: Sphaerodactylus).</title>
        <authorList>
            <person name="Pinto B.J."/>
            <person name="Keating S.E."/>
            <person name="Gamble T."/>
        </authorList>
    </citation>
    <scope>NUCLEOTIDE SEQUENCE</scope>
    <source>
        <strain evidence="1">TG3544</strain>
    </source>
</reference>
<dbReference type="Proteomes" id="UP000827872">
    <property type="component" value="Linkage Group LG08"/>
</dbReference>
<dbReference type="EMBL" id="CM037621">
    <property type="protein sequence ID" value="KAH8001613.1"/>
    <property type="molecule type" value="Genomic_DNA"/>
</dbReference>
<name>A0ACB8F9D6_9SAUR</name>
<organism evidence="1 2">
    <name type="scientific">Sphaerodactylus townsendi</name>
    <dbReference type="NCBI Taxonomy" id="933632"/>
    <lineage>
        <taxon>Eukaryota</taxon>
        <taxon>Metazoa</taxon>
        <taxon>Chordata</taxon>
        <taxon>Craniata</taxon>
        <taxon>Vertebrata</taxon>
        <taxon>Euteleostomi</taxon>
        <taxon>Lepidosauria</taxon>
        <taxon>Squamata</taxon>
        <taxon>Bifurcata</taxon>
        <taxon>Gekkota</taxon>
        <taxon>Sphaerodactylidae</taxon>
        <taxon>Sphaerodactylus</taxon>
    </lineage>
</organism>
<gene>
    <name evidence="1" type="ORF">K3G42_011945</name>
</gene>
<comment type="caution">
    <text evidence="1">The sequence shown here is derived from an EMBL/GenBank/DDBJ whole genome shotgun (WGS) entry which is preliminary data.</text>
</comment>
<sequence length="269" mass="31340">MAASVLARVLSTMAGPRYILRCSNTCVVKWFSKHISSVNRPKQPLTAYIRFYKDQQPIYKKQNPDISALDITKQIAHAWRELPSSDKQSYEAAAKLESQTYKVQMAKYKAQLTPAQEEALKEEKRKKVAKRRAIRRKRQLTVLGKPKRPRTAFNIFVSEHFQEAKGVSVQGKMKNLFEEWQKLGPSLKQTYHQLAEDDKIRYENEMKLWEEHMVEIGREDLVRHKNRRKMSKEKKTPRKTTSEREATTSKKPLGSKRASPAHSVKKSEE</sequence>
<accession>A0ACB8F9D6</accession>
<keyword evidence="2" id="KW-1185">Reference proteome</keyword>